<keyword evidence="2" id="KW-0489">Methyltransferase</keyword>
<dbReference type="GO" id="GO:0008168">
    <property type="term" value="F:methyltransferase activity"/>
    <property type="evidence" value="ECO:0007669"/>
    <property type="project" value="UniProtKB-KW"/>
</dbReference>
<keyword evidence="4" id="KW-0949">S-adenosyl-L-methionine</keyword>
<dbReference type="PIRSF" id="PIRSF003085">
    <property type="entry name" value="CMAS"/>
    <property type="match status" value="1"/>
</dbReference>
<dbReference type="AlphaFoldDB" id="A0A126V3M1"/>
<evidence type="ECO:0000256" key="5">
    <source>
        <dbReference type="ARBA" id="ARBA00023098"/>
    </source>
</evidence>
<evidence type="ECO:0000313" key="8">
    <source>
        <dbReference type="Proteomes" id="UP000070371"/>
    </source>
</evidence>
<dbReference type="GO" id="GO:0032259">
    <property type="term" value="P:methylation"/>
    <property type="evidence" value="ECO:0007669"/>
    <property type="project" value="UniProtKB-KW"/>
</dbReference>
<dbReference type="Gene3D" id="3.40.50.150">
    <property type="entry name" value="Vaccinia Virus protein VP39"/>
    <property type="match status" value="1"/>
</dbReference>
<dbReference type="OrthoDB" id="9782855at2"/>
<reference evidence="7 8" key="1">
    <citation type="submission" date="2016-02" db="EMBL/GenBank/DDBJ databases">
        <title>Complete genome sequence of Halocynthiibacter arcticus PAMC 20958t from arctic marine sediment.</title>
        <authorList>
            <person name="Lee Y.M."/>
            <person name="Baek K."/>
            <person name="Lee H.K."/>
            <person name="Shin S.C."/>
        </authorList>
    </citation>
    <scope>NUCLEOTIDE SEQUENCE [LARGE SCALE GENOMIC DNA]</scope>
    <source>
        <strain evidence="7">PAMC 20958</strain>
    </source>
</reference>
<accession>A0A126V3M1</accession>
<evidence type="ECO:0000256" key="3">
    <source>
        <dbReference type="ARBA" id="ARBA00022679"/>
    </source>
</evidence>
<dbReference type="RefSeq" id="WP_039000774.1">
    <property type="nucleotide sequence ID" value="NZ_CP014327.1"/>
</dbReference>
<dbReference type="SUPFAM" id="SSF53335">
    <property type="entry name" value="S-adenosyl-L-methionine-dependent methyltransferases"/>
    <property type="match status" value="1"/>
</dbReference>
<dbReference type="CDD" id="cd02440">
    <property type="entry name" value="AdoMet_MTases"/>
    <property type="match status" value="1"/>
</dbReference>
<proteinExistence type="inferred from homology"/>
<sequence length="385" mass="43125">MLFLSKRVKHEFLDTCARITTGSLRLRTPEGEVYDFGAGSPAAEMQIHDWSVVPALAWRGDIGLGETYVAGLWDTPSVENLTRIALLNMEQFSGYAYAGFWNSLKFRVVDRLMRANTRGGAARNIRAHYDVGNEFYQLWLDESMTYSSALFSEGDTDLTRGQNRKYDRILERLGQGERVLEIGCGWGGFAERAAESGRHVTGLTISPSQKGYADARLDGRADILLQDYRASQGTFDSIVSIEMIEAVGQKYWPTYFATLKARLAENGSAMVQAITVPDSYFDTYQRGSDYIRHYTFPGGMLLSNAVISEQARQAGLVVKDVYNFGADYARTCAVWNDRLNQKSERIRKLGFDDGFLRNWQFYLGICAASFAVGQTDVVQVELAHA</sequence>
<gene>
    <name evidence="7" type="ORF">RC74_17955</name>
</gene>
<evidence type="ECO:0000313" key="7">
    <source>
        <dbReference type="EMBL" id="AML52890.1"/>
    </source>
</evidence>
<keyword evidence="5" id="KW-0443">Lipid metabolism</keyword>
<evidence type="ECO:0000256" key="4">
    <source>
        <dbReference type="ARBA" id="ARBA00022691"/>
    </source>
</evidence>
<organism evidence="7 8">
    <name type="scientific">Falsihalocynthiibacter arcticus</name>
    <dbReference type="NCBI Taxonomy" id="1579316"/>
    <lineage>
        <taxon>Bacteria</taxon>
        <taxon>Pseudomonadati</taxon>
        <taxon>Pseudomonadota</taxon>
        <taxon>Alphaproteobacteria</taxon>
        <taxon>Rhodobacterales</taxon>
        <taxon>Roseobacteraceae</taxon>
        <taxon>Falsihalocynthiibacter</taxon>
    </lineage>
</organism>
<protein>
    <submittedName>
        <fullName evidence="7">Cyclopropane-fatty-acyl-phospholipid synthase</fullName>
    </submittedName>
</protein>
<dbReference type="Proteomes" id="UP000070371">
    <property type="component" value="Chromosome"/>
</dbReference>
<dbReference type="PANTHER" id="PTHR43667">
    <property type="entry name" value="CYCLOPROPANE-FATTY-ACYL-PHOSPHOLIPID SYNTHASE"/>
    <property type="match status" value="1"/>
</dbReference>
<dbReference type="KEGG" id="hat:RC74_17955"/>
<comment type="similarity">
    <text evidence="1">Belongs to the CFA/CMAS family.</text>
</comment>
<keyword evidence="3" id="KW-0808">Transferase</keyword>
<dbReference type="InterPro" id="IPR003333">
    <property type="entry name" value="CMAS"/>
</dbReference>
<dbReference type="STRING" id="1579316.RC74_17955"/>
<evidence type="ECO:0000256" key="6">
    <source>
        <dbReference type="PIRSR" id="PIRSR003085-1"/>
    </source>
</evidence>
<dbReference type="EMBL" id="CP014327">
    <property type="protein sequence ID" value="AML52890.1"/>
    <property type="molecule type" value="Genomic_DNA"/>
</dbReference>
<dbReference type="GO" id="GO:0008610">
    <property type="term" value="P:lipid biosynthetic process"/>
    <property type="evidence" value="ECO:0007669"/>
    <property type="project" value="InterPro"/>
</dbReference>
<dbReference type="PANTHER" id="PTHR43667:SF2">
    <property type="entry name" value="FATTY ACID C-METHYL TRANSFERASE"/>
    <property type="match status" value="1"/>
</dbReference>
<dbReference type="Pfam" id="PF02353">
    <property type="entry name" value="CMAS"/>
    <property type="match status" value="1"/>
</dbReference>
<keyword evidence="8" id="KW-1185">Reference proteome</keyword>
<evidence type="ECO:0000256" key="2">
    <source>
        <dbReference type="ARBA" id="ARBA00022603"/>
    </source>
</evidence>
<dbReference type="InterPro" id="IPR029063">
    <property type="entry name" value="SAM-dependent_MTases_sf"/>
</dbReference>
<feature type="active site" evidence="6">
    <location>
        <position position="366"/>
    </location>
</feature>
<dbReference type="InterPro" id="IPR050723">
    <property type="entry name" value="CFA/CMAS"/>
</dbReference>
<evidence type="ECO:0000256" key="1">
    <source>
        <dbReference type="ARBA" id="ARBA00010815"/>
    </source>
</evidence>
<name>A0A126V3M1_9RHOB</name>